<keyword evidence="2" id="KW-1185">Reference proteome</keyword>
<sequence>MPSWRDNVTEQAQADLDGLTEAAVDLALENIAARGEFLPFALAVSVDGEHAMIAPNYPASAELTVVEQLAAHWRAVTAVKDSLRAAVVALNVTLPERRLDGIELSVEHREGAAIGLIFPYTIGADGAVDVEPPSAHAMNARLWAP</sequence>
<name>A0A1X1YN13_9MYCO</name>
<dbReference type="RefSeq" id="WP_133055920.1">
    <property type="nucleotide sequence ID" value="NZ_JACKVG010000015.1"/>
</dbReference>
<reference evidence="1 2" key="1">
    <citation type="submission" date="2016-01" db="EMBL/GenBank/DDBJ databases">
        <title>The new phylogeny of the genus Mycobacterium.</title>
        <authorList>
            <person name="Tarcisio F."/>
            <person name="Conor M."/>
            <person name="Antonella G."/>
            <person name="Elisabetta G."/>
            <person name="Giulia F.S."/>
            <person name="Sara T."/>
            <person name="Anna F."/>
            <person name="Clotilde B."/>
            <person name="Roberto B."/>
            <person name="Veronica D.S."/>
            <person name="Fabio R."/>
            <person name="Monica P."/>
            <person name="Olivier J."/>
            <person name="Enrico T."/>
            <person name="Nicola S."/>
        </authorList>
    </citation>
    <scope>NUCLEOTIDE SEQUENCE [LARGE SCALE GENOMIC DNA]</scope>
    <source>
        <strain evidence="1 2">DSM 45394</strain>
    </source>
</reference>
<proteinExistence type="predicted"/>
<gene>
    <name evidence="1" type="ORF">AWC16_08775</name>
</gene>
<accession>A0A1X1YN13</accession>
<dbReference type="OrthoDB" id="5113432at2"/>
<evidence type="ECO:0000313" key="1">
    <source>
        <dbReference type="EMBL" id="ORW12474.1"/>
    </source>
</evidence>
<dbReference type="AlphaFoldDB" id="A0A1X1YN13"/>
<organism evidence="1 2">
    <name type="scientific">Mycolicibacter longobardus</name>
    <dbReference type="NCBI Taxonomy" id="1108812"/>
    <lineage>
        <taxon>Bacteria</taxon>
        <taxon>Bacillati</taxon>
        <taxon>Actinomycetota</taxon>
        <taxon>Actinomycetes</taxon>
        <taxon>Mycobacteriales</taxon>
        <taxon>Mycobacteriaceae</taxon>
        <taxon>Mycolicibacter</taxon>
    </lineage>
</organism>
<dbReference type="EMBL" id="LQPG01000011">
    <property type="protein sequence ID" value="ORW12474.1"/>
    <property type="molecule type" value="Genomic_DNA"/>
</dbReference>
<dbReference type="STRING" id="1108812.AWC16_08775"/>
<comment type="caution">
    <text evidence="1">The sequence shown here is derived from an EMBL/GenBank/DDBJ whole genome shotgun (WGS) entry which is preliminary data.</text>
</comment>
<evidence type="ECO:0000313" key="2">
    <source>
        <dbReference type="Proteomes" id="UP000193866"/>
    </source>
</evidence>
<protein>
    <submittedName>
        <fullName evidence="1">Uncharacterized protein</fullName>
    </submittedName>
</protein>
<dbReference type="Proteomes" id="UP000193866">
    <property type="component" value="Unassembled WGS sequence"/>
</dbReference>